<name>A0AAN8NDF3_9PEZI</name>
<dbReference type="AlphaFoldDB" id="A0AAN8NDF3"/>
<reference evidence="1 2" key="1">
    <citation type="submission" date="2019-10" db="EMBL/GenBank/DDBJ databases">
        <authorList>
            <person name="Palmer J.M."/>
        </authorList>
    </citation>
    <scope>NUCLEOTIDE SEQUENCE [LARGE SCALE GENOMIC DNA]</scope>
    <source>
        <strain evidence="1 2">TWF506</strain>
    </source>
</reference>
<comment type="caution">
    <text evidence="1">The sequence shown here is derived from an EMBL/GenBank/DDBJ whole genome shotgun (WGS) entry which is preliminary data.</text>
</comment>
<evidence type="ECO:0000313" key="1">
    <source>
        <dbReference type="EMBL" id="KAK6504493.1"/>
    </source>
</evidence>
<dbReference type="Proteomes" id="UP001307849">
    <property type="component" value="Unassembled WGS sequence"/>
</dbReference>
<keyword evidence="2" id="KW-1185">Reference proteome</keyword>
<protein>
    <submittedName>
        <fullName evidence="1">Uncharacterized protein</fullName>
    </submittedName>
</protein>
<dbReference type="EMBL" id="JAVHJM010000010">
    <property type="protein sequence ID" value="KAK6504493.1"/>
    <property type="molecule type" value="Genomic_DNA"/>
</dbReference>
<sequence length="484" mass="53749">MASPDYDTSDGGKTSYRVLPLVISEEYGKLSPAKLSLWGGKTKSWVQVLNENLDSSIGVRYAIRNNGVHLMAIQQLENPGLESPEKPPKPQFGRVASLVFGKPPKAGPILYNVRKVPCDTRRPLDGRCLRLDFRILDGGFVFGVQVPEADASVPLEFTSGAKLALKAMLDARAKVLSFQNEGASLWLRLETSQILDPKDEPLTVLWSSKSMWLGVNERILPWIDADNGRTSYRPADAIPLRTTLNTQILNAPQVKNDHTAANQPETKPENRIPGEDSAVTLLEGASTPGLSFSHLETSLSKVSAFYWEPSIQNWTRIIPETAGGTFSLSLNFQLLPNGVEFGLLHQIPASQSNSDTRATNATRFLGSMKWYAGGKIASNIQYYIRMKEDNEGNQLPVFYINLPEIFEMKSAERGGEIFDSMIDIAHQIFLEAKHKTEAESYSNRWICVKTTTTQNLTLAMEILQREGSSYVLCRSNAVPRRSKT</sequence>
<accession>A0AAN8NDF3</accession>
<organism evidence="1 2">
    <name type="scientific">Arthrobotrys conoides</name>
    <dbReference type="NCBI Taxonomy" id="74498"/>
    <lineage>
        <taxon>Eukaryota</taxon>
        <taxon>Fungi</taxon>
        <taxon>Dikarya</taxon>
        <taxon>Ascomycota</taxon>
        <taxon>Pezizomycotina</taxon>
        <taxon>Orbiliomycetes</taxon>
        <taxon>Orbiliales</taxon>
        <taxon>Orbiliaceae</taxon>
        <taxon>Arthrobotrys</taxon>
    </lineage>
</organism>
<proteinExistence type="predicted"/>
<evidence type="ECO:0000313" key="2">
    <source>
        <dbReference type="Proteomes" id="UP001307849"/>
    </source>
</evidence>
<gene>
    <name evidence="1" type="ORF">TWF506_002688</name>
</gene>